<dbReference type="Gene3D" id="3.80.10.10">
    <property type="entry name" value="Ribonuclease Inhibitor"/>
    <property type="match status" value="2"/>
</dbReference>
<dbReference type="GeneID" id="130496477"/>
<dbReference type="Gene3D" id="1.10.10.10">
    <property type="entry name" value="Winged helix-like DNA-binding domain superfamily/Winged helix DNA-binding domain"/>
    <property type="match status" value="1"/>
</dbReference>
<reference evidence="12" key="2">
    <citation type="submission" date="2025-08" db="UniProtKB">
        <authorList>
            <consortium name="RefSeq"/>
        </authorList>
    </citation>
    <scope>IDENTIFICATION</scope>
    <source>
        <tissue evidence="12">Leaf</tissue>
    </source>
</reference>
<dbReference type="FunFam" id="3.40.50.300:FF:001091">
    <property type="entry name" value="Probable disease resistance protein At1g61300"/>
    <property type="match status" value="1"/>
</dbReference>
<dbReference type="InterPro" id="IPR032675">
    <property type="entry name" value="LRR_dom_sf"/>
</dbReference>
<dbReference type="KEGG" id="rsz:130496477"/>
<keyword evidence="7" id="KW-0175">Coiled coil</keyword>
<dbReference type="PRINTS" id="PR00364">
    <property type="entry name" value="DISEASERSIST"/>
</dbReference>
<organism evidence="11 12">
    <name type="scientific">Raphanus sativus</name>
    <name type="common">Radish</name>
    <name type="synonym">Raphanus raphanistrum var. sativus</name>
    <dbReference type="NCBI Taxonomy" id="3726"/>
    <lineage>
        <taxon>Eukaryota</taxon>
        <taxon>Viridiplantae</taxon>
        <taxon>Streptophyta</taxon>
        <taxon>Embryophyta</taxon>
        <taxon>Tracheophyta</taxon>
        <taxon>Spermatophyta</taxon>
        <taxon>Magnoliopsida</taxon>
        <taxon>eudicotyledons</taxon>
        <taxon>Gunneridae</taxon>
        <taxon>Pentapetalae</taxon>
        <taxon>rosids</taxon>
        <taxon>malvids</taxon>
        <taxon>Brassicales</taxon>
        <taxon>Brassicaceae</taxon>
        <taxon>Brassiceae</taxon>
        <taxon>Raphanus</taxon>
    </lineage>
</organism>
<evidence type="ECO:0000256" key="5">
    <source>
        <dbReference type="ARBA" id="ARBA00022821"/>
    </source>
</evidence>
<dbReference type="GO" id="GO:0005524">
    <property type="term" value="F:ATP binding"/>
    <property type="evidence" value="ECO:0007669"/>
    <property type="project" value="UniProtKB-KW"/>
</dbReference>
<keyword evidence="6" id="KW-0067">ATP-binding</keyword>
<dbReference type="GO" id="GO:0006952">
    <property type="term" value="P:defense response"/>
    <property type="evidence" value="ECO:0007669"/>
    <property type="project" value="UniProtKB-KW"/>
</dbReference>
<keyword evidence="5" id="KW-0611">Plant defense</keyword>
<evidence type="ECO:0000313" key="12">
    <source>
        <dbReference type="RefSeq" id="XP_056844532.1"/>
    </source>
</evidence>
<evidence type="ECO:0000256" key="6">
    <source>
        <dbReference type="ARBA" id="ARBA00022840"/>
    </source>
</evidence>
<dbReference type="PANTHER" id="PTHR33463:SF220">
    <property type="entry name" value="NB-ARC DOMAIN-CONTAINING PROTEIN"/>
    <property type="match status" value="1"/>
</dbReference>
<dbReference type="FunFam" id="1.10.8.430:FF:000003">
    <property type="entry name" value="Probable disease resistance protein At5g66910"/>
    <property type="match status" value="1"/>
</dbReference>
<dbReference type="OrthoDB" id="664960at2759"/>
<evidence type="ECO:0000259" key="10">
    <source>
        <dbReference type="Pfam" id="PF23598"/>
    </source>
</evidence>
<evidence type="ECO:0000259" key="8">
    <source>
        <dbReference type="Pfam" id="PF00931"/>
    </source>
</evidence>
<dbReference type="Pfam" id="PF23598">
    <property type="entry name" value="LRR_14"/>
    <property type="match status" value="1"/>
</dbReference>
<dbReference type="InterPro" id="IPR055414">
    <property type="entry name" value="LRR_R13L4/SHOC2-like"/>
</dbReference>
<dbReference type="InterPro" id="IPR036388">
    <property type="entry name" value="WH-like_DNA-bd_sf"/>
</dbReference>
<reference evidence="11" key="1">
    <citation type="journal article" date="2019" name="Database">
        <title>The radish genome database (RadishGD): an integrated information resource for radish genomics.</title>
        <authorList>
            <person name="Yu H.J."/>
            <person name="Baek S."/>
            <person name="Lee Y.J."/>
            <person name="Cho A."/>
            <person name="Mun J.H."/>
        </authorList>
    </citation>
    <scope>NUCLEOTIDE SEQUENCE [LARGE SCALE GENOMIC DNA]</scope>
    <source>
        <strain evidence="11">cv. WK10039</strain>
    </source>
</reference>
<evidence type="ECO:0000256" key="3">
    <source>
        <dbReference type="ARBA" id="ARBA00022737"/>
    </source>
</evidence>
<feature type="coiled-coil region" evidence="7">
    <location>
        <begin position="28"/>
        <end position="55"/>
    </location>
</feature>
<dbReference type="GO" id="GO:0043531">
    <property type="term" value="F:ADP binding"/>
    <property type="evidence" value="ECO:0007669"/>
    <property type="project" value="InterPro"/>
</dbReference>
<keyword evidence="3" id="KW-0677">Repeat</keyword>
<dbReference type="InterPro" id="IPR042197">
    <property type="entry name" value="Apaf_helical"/>
</dbReference>
<dbReference type="SUPFAM" id="SSF52540">
    <property type="entry name" value="P-loop containing nucleoside triphosphate hydrolases"/>
    <property type="match status" value="1"/>
</dbReference>
<evidence type="ECO:0000313" key="11">
    <source>
        <dbReference type="Proteomes" id="UP000504610"/>
    </source>
</evidence>
<dbReference type="InterPro" id="IPR002182">
    <property type="entry name" value="NB-ARC"/>
</dbReference>
<evidence type="ECO:0000256" key="7">
    <source>
        <dbReference type="SAM" id="Coils"/>
    </source>
</evidence>
<dbReference type="RefSeq" id="XP_056844532.1">
    <property type="nucleotide sequence ID" value="XM_056988552.1"/>
</dbReference>
<dbReference type="Proteomes" id="UP000504610">
    <property type="component" value="Chromosome 1"/>
</dbReference>
<dbReference type="Gene3D" id="1.10.8.430">
    <property type="entry name" value="Helical domain of apoptotic protease-activating factors"/>
    <property type="match status" value="1"/>
</dbReference>
<dbReference type="PANTHER" id="PTHR33463">
    <property type="entry name" value="NB-ARC DOMAIN-CONTAINING PROTEIN-RELATED"/>
    <property type="match status" value="1"/>
</dbReference>
<dbReference type="Pfam" id="PF00931">
    <property type="entry name" value="NB-ARC"/>
    <property type="match status" value="1"/>
</dbReference>
<dbReference type="Gene3D" id="3.40.50.300">
    <property type="entry name" value="P-loop containing nucleotide triphosphate hydrolases"/>
    <property type="match status" value="1"/>
</dbReference>
<evidence type="ECO:0000256" key="1">
    <source>
        <dbReference type="ARBA" id="ARBA00008894"/>
    </source>
</evidence>
<sequence>MGGCLSVLPWKEAVQQACNCLFGDGNYIHMMKANLEALEGTIQELRRMRVDLLTRISVEEDKGLERLAQVEGWLSSVESLDSQVSILLEDKPTEINRLILFGYFSENCISSYEYGKEVSKKLEEVKELLSKGVFKDVAGMRPLPKVEKKFIQTTVGLDSMVGKAWDSIMKTERRTLGIYGMRGIGKTTLLYAINNKFSEELNDFDVVIWVVVSKDLQYKSIRDQILRRLRVDKDWEDQTEDEKVSSIANILGRKKFILLLDDLWSEVDLSKIGVPHPTQENGSKIVFTTRSKKVCRDMEADEEQKIDCLSKNEAWELFQNAVGEVPLKKPRHPDIPALAKKISEKCYGLPLALNVIGKAMSDKEDVHEWRYAIDVLSTSSHKMFPDMEEKILSILKFSYDGLKDEKVKSCFLYCSLFPEDYEITKEELIEYWISEGFIKGKRDEDGSNNQGHVIIGSLVRAHLLMEFEKEFTPAVKMHDVLREMALWVASTFGKEEEKQCVKTGVKLGLIPKDIDWSGLRRISLMSNRIEKTAYCPECPHLSTLLLGDNKLEGISGNFFQFMPVLVVLDLSRNRDLSELPEEICSLTSLQYLNLSYTSISSLSVGLKRLRKLISLDLEFTWIESIDGIGTSLPNLQVLKLYHSSVQFDASSIEELQLLEHLKILTGNVTDALMLESIQRVERLASCVQRLWIISCFTEVVTLNTVALGGLRELNIELSEISEIKIDWKNKEKEDLLCNSSPSFKNLSSIFLRNLEGPKELTWLLFAPNLKHLHVGSSGSLEEIINTEKGMRIGNVHPDMKVPFQKLESLSLRGLDELKMICSTPPALPSLKKFVVEHCRNLPRAARESFREHEQE</sequence>
<feature type="domain" description="Disease resistance protein winged helix" evidence="9">
    <location>
        <begin position="416"/>
        <end position="485"/>
    </location>
</feature>
<proteinExistence type="inferred from homology"/>
<name>A0A9W3BZ49_RAPSA</name>
<feature type="domain" description="NB-ARC" evidence="8">
    <location>
        <begin position="158"/>
        <end position="325"/>
    </location>
</feature>
<dbReference type="InterPro" id="IPR058922">
    <property type="entry name" value="WHD_DRP"/>
</dbReference>
<evidence type="ECO:0000256" key="2">
    <source>
        <dbReference type="ARBA" id="ARBA00022614"/>
    </source>
</evidence>
<dbReference type="AlphaFoldDB" id="A0A9W3BZ49"/>
<protein>
    <submittedName>
        <fullName evidence="12">Probable disease resistance protein At1g15890</fullName>
    </submittedName>
</protein>
<keyword evidence="4" id="KW-0547">Nucleotide-binding</keyword>
<dbReference type="FunFam" id="1.10.10.10:FF:000322">
    <property type="entry name" value="Probable disease resistance protein At1g63360"/>
    <property type="match status" value="1"/>
</dbReference>
<keyword evidence="11" id="KW-1185">Reference proteome</keyword>
<comment type="similarity">
    <text evidence="1">Belongs to the disease resistance NB-LRR family.</text>
</comment>
<accession>A0A9W3BZ49</accession>
<dbReference type="SUPFAM" id="SSF52058">
    <property type="entry name" value="L domain-like"/>
    <property type="match status" value="1"/>
</dbReference>
<evidence type="ECO:0000259" key="9">
    <source>
        <dbReference type="Pfam" id="PF23559"/>
    </source>
</evidence>
<gene>
    <name evidence="12" type="primary">LOC130496477</name>
</gene>
<dbReference type="InterPro" id="IPR050905">
    <property type="entry name" value="Plant_NBS-LRR"/>
</dbReference>
<dbReference type="InterPro" id="IPR027417">
    <property type="entry name" value="P-loop_NTPase"/>
</dbReference>
<feature type="domain" description="Disease resistance R13L4/SHOC-2-like LRR" evidence="10">
    <location>
        <begin position="519"/>
        <end position="836"/>
    </location>
</feature>
<dbReference type="Pfam" id="PF23559">
    <property type="entry name" value="WHD_DRP"/>
    <property type="match status" value="1"/>
</dbReference>
<evidence type="ECO:0000256" key="4">
    <source>
        <dbReference type="ARBA" id="ARBA00022741"/>
    </source>
</evidence>
<keyword evidence="2" id="KW-0433">Leucine-rich repeat</keyword>